<proteinExistence type="inferred from homology"/>
<dbReference type="SUPFAM" id="SSF51735">
    <property type="entry name" value="NAD(P)-binding Rossmann-fold domains"/>
    <property type="match status" value="1"/>
</dbReference>
<evidence type="ECO:0000256" key="1">
    <source>
        <dbReference type="ARBA" id="ARBA00006484"/>
    </source>
</evidence>
<dbReference type="PANTHER" id="PTHR24320">
    <property type="entry name" value="RETINOL DEHYDROGENASE"/>
    <property type="match status" value="1"/>
</dbReference>
<dbReference type="InterPro" id="IPR036291">
    <property type="entry name" value="NAD(P)-bd_dom_sf"/>
</dbReference>
<dbReference type="AlphaFoldDB" id="A0A6A6X1E5"/>
<accession>A0A6A6X1E5</accession>
<keyword evidence="2" id="KW-0560">Oxidoreductase</keyword>
<organism evidence="3 4">
    <name type="scientific">Melanomma pulvis-pyrius CBS 109.77</name>
    <dbReference type="NCBI Taxonomy" id="1314802"/>
    <lineage>
        <taxon>Eukaryota</taxon>
        <taxon>Fungi</taxon>
        <taxon>Dikarya</taxon>
        <taxon>Ascomycota</taxon>
        <taxon>Pezizomycotina</taxon>
        <taxon>Dothideomycetes</taxon>
        <taxon>Pleosporomycetidae</taxon>
        <taxon>Pleosporales</taxon>
        <taxon>Melanommataceae</taxon>
        <taxon>Melanomma</taxon>
    </lineage>
</organism>
<evidence type="ECO:0000313" key="3">
    <source>
        <dbReference type="EMBL" id="KAF2790176.1"/>
    </source>
</evidence>
<evidence type="ECO:0000256" key="2">
    <source>
        <dbReference type="ARBA" id="ARBA00023002"/>
    </source>
</evidence>
<dbReference type="Proteomes" id="UP000799757">
    <property type="component" value="Unassembled WGS sequence"/>
</dbReference>
<sequence length="272" mass="29574">MHLKSKCPIINSGITRLPSEFLETVAEGLNGEYGSIYDLDVDGRVQSYGPIELDQDSLAAVRQSPEETLSDKTIPQIDIIVTNAGGNVVFGGRMIDGIEKHFVIKHLTHFLFVTQLFPNCSLPQKRTTSTTPLPLPDEERAKLAPFIDILEIGELEVGGYEPAVPYGHSKTVNVLLTVYVNTILVSHGIYVFAVHPGIVNSTGAERTYSAFSDEKKAAMAAFGILKTTDQGCATIDVAALDPGLTPNMGYHKEKAERLWKSNEELIGGMVSV</sequence>
<protein>
    <recommendedName>
        <fullName evidence="5">NAD(P)-binding protein</fullName>
    </recommendedName>
</protein>
<dbReference type="PANTHER" id="PTHR24320:SF283">
    <property type="entry name" value="RETINOL DEHYDROGENASE 11"/>
    <property type="match status" value="1"/>
</dbReference>
<keyword evidence="4" id="KW-1185">Reference proteome</keyword>
<evidence type="ECO:0008006" key="5">
    <source>
        <dbReference type="Google" id="ProtNLM"/>
    </source>
</evidence>
<dbReference type="EMBL" id="MU002089">
    <property type="protein sequence ID" value="KAF2790176.1"/>
    <property type="molecule type" value="Genomic_DNA"/>
</dbReference>
<name>A0A6A6X1E5_9PLEO</name>
<evidence type="ECO:0000313" key="4">
    <source>
        <dbReference type="Proteomes" id="UP000799757"/>
    </source>
</evidence>
<dbReference type="OrthoDB" id="191139at2759"/>
<dbReference type="Gene3D" id="3.40.50.720">
    <property type="entry name" value="NAD(P)-binding Rossmann-like Domain"/>
    <property type="match status" value="1"/>
</dbReference>
<dbReference type="GO" id="GO:0016491">
    <property type="term" value="F:oxidoreductase activity"/>
    <property type="evidence" value="ECO:0007669"/>
    <property type="project" value="UniProtKB-KW"/>
</dbReference>
<comment type="similarity">
    <text evidence="1">Belongs to the short-chain dehydrogenases/reductases (SDR) family.</text>
</comment>
<reference evidence="3" key="1">
    <citation type="journal article" date="2020" name="Stud. Mycol.">
        <title>101 Dothideomycetes genomes: a test case for predicting lifestyles and emergence of pathogens.</title>
        <authorList>
            <person name="Haridas S."/>
            <person name="Albert R."/>
            <person name="Binder M."/>
            <person name="Bloem J."/>
            <person name="Labutti K."/>
            <person name="Salamov A."/>
            <person name="Andreopoulos B."/>
            <person name="Baker S."/>
            <person name="Barry K."/>
            <person name="Bills G."/>
            <person name="Bluhm B."/>
            <person name="Cannon C."/>
            <person name="Castanera R."/>
            <person name="Culley D."/>
            <person name="Daum C."/>
            <person name="Ezra D."/>
            <person name="Gonzalez J."/>
            <person name="Henrissat B."/>
            <person name="Kuo A."/>
            <person name="Liang C."/>
            <person name="Lipzen A."/>
            <person name="Lutzoni F."/>
            <person name="Magnuson J."/>
            <person name="Mondo S."/>
            <person name="Nolan M."/>
            <person name="Ohm R."/>
            <person name="Pangilinan J."/>
            <person name="Park H.-J."/>
            <person name="Ramirez L."/>
            <person name="Alfaro M."/>
            <person name="Sun H."/>
            <person name="Tritt A."/>
            <person name="Yoshinaga Y."/>
            <person name="Zwiers L.-H."/>
            <person name="Turgeon B."/>
            <person name="Goodwin S."/>
            <person name="Spatafora J."/>
            <person name="Crous P."/>
            <person name="Grigoriev I."/>
        </authorList>
    </citation>
    <scope>NUCLEOTIDE SEQUENCE</scope>
    <source>
        <strain evidence="3">CBS 109.77</strain>
    </source>
</reference>
<gene>
    <name evidence="3" type="ORF">K505DRAFT_364957</name>
</gene>